<dbReference type="PANTHER" id="PTHR38041">
    <property type="entry name" value="CHORISMATE MUTASE"/>
    <property type="match status" value="1"/>
</dbReference>
<feature type="domain" description="Chorismate mutase" evidence="3">
    <location>
        <begin position="8"/>
        <end position="98"/>
    </location>
</feature>
<dbReference type="InterPro" id="IPR051331">
    <property type="entry name" value="Chorismate_mutase-related"/>
</dbReference>
<dbReference type="OrthoDB" id="5334665at2"/>
<protein>
    <recommendedName>
        <fullName evidence="1">chorismate mutase</fullName>
        <ecNumber evidence="1">5.4.99.5</ecNumber>
    </recommendedName>
</protein>
<accession>A0A1I7IRC6</accession>
<dbReference type="Proteomes" id="UP000183656">
    <property type="component" value="Unassembled WGS sequence"/>
</dbReference>
<sequence>MTRAIEHTQHCTTMEDVRRYIDALDDVLVPLLVTRGGYMTQAARIKQSDSQVRDEERIEAIVARVRARAVQEGGQPDVIEAIYRSMMEAYIAYEHREFARLRTPEGQP</sequence>
<gene>
    <name evidence="4" type="ORF">SAMN04489707_101850</name>
</gene>
<evidence type="ECO:0000259" key="3">
    <source>
        <dbReference type="PROSITE" id="PS51168"/>
    </source>
</evidence>
<dbReference type="PROSITE" id="PS51168">
    <property type="entry name" value="CHORISMATE_MUT_2"/>
    <property type="match status" value="1"/>
</dbReference>
<dbReference type="SUPFAM" id="SSF48600">
    <property type="entry name" value="Chorismate mutase II"/>
    <property type="match status" value="1"/>
</dbReference>
<dbReference type="Gene3D" id="1.20.59.10">
    <property type="entry name" value="Chorismate mutase"/>
    <property type="match status" value="1"/>
</dbReference>
<dbReference type="PANTHER" id="PTHR38041:SF1">
    <property type="entry name" value="CHORISMATE MUTASE"/>
    <property type="match status" value="1"/>
</dbReference>
<evidence type="ECO:0000256" key="2">
    <source>
        <dbReference type="ARBA" id="ARBA00023235"/>
    </source>
</evidence>
<dbReference type="STRING" id="343013.SAMN04489707_101850"/>
<dbReference type="InterPro" id="IPR002701">
    <property type="entry name" value="CM_II_prokaryot"/>
</dbReference>
<organism evidence="4 5">
    <name type="scientific">Paenacidovorax caeni</name>
    <dbReference type="NCBI Taxonomy" id="343013"/>
    <lineage>
        <taxon>Bacteria</taxon>
        <taxon>Pseudomonadati</taxon>
        <taxon>Pseudomonadota</taxon>
        <taxon>Betaproteobacteria</taxon>
        <taxon>Burkholderiales</taxon>
        <taxon>Comamonadaceae</taxon>
        <taxon>Paenacidovorax</taxon>
    </lineage>
</organism>
<dbReference type="GO" id="GO:0046417">
    <property type="term" value="P:chorismate metabolic process"/>
    <property type="evidence" value="ECO:0007669"/>
    <property type="project" value="InterPro"/>
</dbReference>
<dbReference type="GO" id="GO:0016829">
    <property type="term" value="F:lyase activity"/>
    <property type="evidence" value="ECO:0007669"/>
    <property type="project" value="UniProtKB-KW"/>
</dbReference>
<evidence type="ECO:0000313" key="4">
    <source>
        <dbReference type="EMBL" id="SFU75443.1"/>
    </source>
</evidence>
<evidence type="ECO:0000313" key="5">
    <source>
        <dbReference type="Proteomes" id="UP000183656"/>
    </source>
</evidence>
<dbReference type="AlphaFoldDB" id="A0A1I7IRC6"/>
<keyword evidence="4" id="KW-0670">Pyruvate</keyword>
<dbReference type="GO" id="GO:0004106">
    <property type="term" value="F:chorismate mutase activity"/>
    <property type="evidence" value="ECO:0007669"/>
    <property type="project" value="UniProtKB-EC"/>
</dbReference>
<dbReference type="EC" id="5.4.99.5" evidence="1"/>
<keyword evidence="5" id="KW-1185">Reference proteome</keyword>
<proteinExistence type="predicted"/>
<dbReference type="EMBL" id="FPBX01000018">
    <property type="protein sequence ID" value="SFU75443.1"/>
    <property type="molecule type" value="Genomic_DNA"/>
</dbReference>
<evidence type="ECO:0000256" key="1">
    <source>
        <dbReference type="ARBA" id="ARBA00012404"/>
    </source>
</evidence>
<dbReference type="InterPro" id="IPR036263">
    <property type="entry name" value="Chorismate_II_sf"/>
</dbReference>
<reference evidence="4 5" key="1">
    <citation type="submission" date="2016-10" db="EMBL/GenBank/DDBJ databases">
        <authorList>
            <person name="de Groot N.N."/>
        </authorList>
    </citation>
    <scope>NUCLEOTIDE SEQUENCE [LARGE SCALE GENOMIC DNA]</scope>
    <source>
        <strain evidence="4 5">R-24608</strain>
    </source>
</reference>
<dbReference type="RefSeq" id="WP_054256180.1">
    <property type="nucleotide sequence ID" value="NZ_CYIG01000014.1"/>
</dbReference>
<dbReference type="GO" id="GO:0009697">
    <property type="term" value="P:salicylic acid biosynthetic process"/>
    <property type="evidence" value="ECO:0007669"/>
    <property type="project" value="TreeGrafter"/>
</dbReference>
<keyword evidence="2" id="KW-0413">Isomerase</keyword>
<dbReference type="Pfam" id="PF01817">
    <property type="entry name" value="CM_2"/>
    <property type="match status" value="1"/>
</dbReference>
<dbReference type="SMART" id="SM00830">
    <property type="entry name" value="CM_2"/>
    <property type="match status" value="1"/>
</dbReference>
<keyword evidence="4" id="KW-0456">Lyase</keyword>
<dbReference type="InterPro" id="IPR036979">
    <property type="entry name" value="CM_dom_sf"/>
</dbReference>
<name>A0A1I7IRC6_9BURK</name>